<organism evidence="1 3">
    <name type="scientific">Nitrosospira multiformis (strain ATCC 25196 / NCIMB 11849 / C 71)</name>
    <dbReference type="NCBI Taxonomy" id="323848"/>
    <lineage>
        <taxon>Bacteria</taxon>
        <taxon>Pseudomonadati</taxon>
        <taxon>Pseudomonadota</taxon>
        <taxon>Betaproteobacteria</taxon>
        <taxon>Nitrosomonadales</taxon>
        <taxon>Nitrosomonadaceae</taxon>
        <taxon>Nitrosospira</taxon>
    </lineage>
</organism>
<reference evidence="1 3" key="3">
    <citation type="journal article" date="2008" name="Appl. Environ. Microbiol.">
        <title>Complete genome sequence of Nitrosospira multiformis, an ammonia-oxidizing bacterium from the soil environment.</title>
        <authorList>
            <person name="Norton J.M."/>
            <person name="Klotz M.G."/>
            <person name="Stein L.Y."/>
            <person name="Arp D.J."/>
            <person name="Bottomley P.J."/>
            <person name="Chain P.S."/>
            <person name="Hauser L.J."/>
            <person name="Land M.L."/>
            <person name="Larimer F.W."/>
            <person name="Shin M.W."/>
            <person name="Starkenburg S.R."/>
        </authorList>
    </citation>
    <scope>NUCLEOTIDE SEQUENCE [LARGE SCALE GENOMIC DNA]</scope>
    <source>
        <strain evidence="1">ATCC 25196</strain>
        <strain evidence="3">ATCC 25196 / NCIMB 11849 / C 71</strain>
    </source>
</reference>
<dbReference type="EMBL" id="FNVK01000041">
    <property type="protein sequence ID" value="SEG17203.1"/>
    <property type="molecule type" value="Genomic_DNA"/>
</dbReference>
<dbReference type="EMBL" id="CP000103">
    <property type="protein sequence ID" value="ABB73372.1"/>
    <property type="molecule type" value="Genomic_DNA"/>
</dbReference>
<gene>
    <name evidence="1" type="ordered locus">Nmul_A0063</name>
    <name evidence="2" type="ORF">SAMN05216403_1419</name>
</gene>
<reference evidence="1" key="1">
    <citation type="submission" date="2005-08" db="EMBL/GenBank/DDBJ databases">
        <title>Complete sequence of Chromosome 1 of Nitrosospira multiformis ATCC 25196.</title>
        <authorList>
            <consortium name="US DOE Joint Genome Institute"/>
            <person name="Copeland A."/>
            <person name="Lucas S."/>
            <person name="Lapidus A."/>
            <person name="Barry K."/>
            <person name="Detter J.C."/>
            <person name="Glavina T."/>
            <person name="Hammon N."/>
            <person name="Israni S."/>
            <person name="Pitluck S."/>
            <person name="Chain P."/>
            <person name="Malfatti S."/>
            <person name="Shin M."/>
            <person name="Vergez L."/>
            <person name="Schmutz J."/>
            <person name="Larimer F."/>
            <person name="Land M."/>
            <person name="Hauser L."/>
            <person name="Kyrpides N."/>
            <person name="Lykidis A."/>
            <person name="Richardson P."/>
        </authorList>
    </citation>
    <scope>NUCLEOTIDE SEQUENCE</scope>
    <source>
        <strain evidence="1">ATCC 25196</strain>
    </source>
</reference>
<dbReference type="HOGENOM" id="CLU_1325213_0_0_4"/>
<evidence type="ECO:0000313" key="3">
    <source>
        <dbReference type="Proteomes" id="UP000002718"/>
    </source>
</evidence>
<reference evidence="3" key="2">
    <citation type="submission" date="2005-08" db="EMBL/GenBank/DDBJ databases">
        <title>Complete sequence of chromosome 1 of Nitrosospira multiformis ATCC 25196.</title>
        <authorList>
            <person name="Copeland A."/>
            <person name="Lucas S."/>
            <person name="Lapidus A."/>
            <person name="Barry K."/>
            <person name="Detter J.C."/>
            <person name="Glavina T."/>
            <person name="Hammon N."/>
            <person name="Israni S."/>
            <person name="Pitluck S."/>
            <person name="Chain P."/>
            <person name="Malfatti S."/>
            <person name="Shin M."/>
            <person name="Vergez L."/>
            <person name="Schmutz J."/>
            <person name="Larimer F."/>
            <person name="Land M."/>
            <person name="Hauser L."/>
            <person name="Kyrpides N."/>
            <person name="Lykidis A."/>
            <person name="Richardson P."/>
        </authorList>
    </citation>
    <scope>NUCLEOTIDE SEQUENCE [LARGE SCALE GENOMIC DNA]</scope>
    <source>
        <strain evidence="3">ATCC 25196 / NCIMB 11849 / C 71</strain>
    </source>
</reference>
<sequence length="207" mass="23566">MSSWDKKSWDMLEVREMARRDLADFIPPNLYNTNKVTISEIDCKIGKKLNLSSEPEHINMTTRQRRAASVLWKLGLCGFAAWKIQHTEEEGLRESMKERLAVLEADLPHFIKSYVECISEEERKLLSIFTVNDTGQQDNLPDSARTSLLKIVLGIAVKKYKYDPEAKKSAVPGVIKRDLEIVGIKISEETVLAYLREAATRIPFKGA</sequence>
<dbReference type="RefSeq" id="WP_011379427.1">
    <property type="nucleotide sequence ID" value="NC_007614.1"/>
</dbReference>
<dbReference type="AlphaFoldDB" id="Q2YCZ9"/>
<reference evidence="2 4" key="4">
    <citation type="submission" date="2016-10" db="EMBL/GenBank/DDBJ databases">
        <authorList>
            <person name="de Groot N.N."/>
        </authorList>
    </citation>
    <scope>NUCLEOTIDE SEQUENCE [LARGE SCALE GENOMIC DNA]</scope>
    <source>
        <strain evidence="2 4">Nl13</strain>
    </source>
</reference>
<dbReference type="Proteomes" id="UP000002718">
    <property type="component" value="Chromosome"/>
</dbReference>
<dbReference type="STRING" id="323848.Nmul_A0063"/>
<evidence type="ECO:0000313" key="1">
    <source>
        <dbReference type="EMBL" id="ABB73372.1"/>
    </source>
</evidence>
<evidence type="ECO:0000313" key="2">
    <source>
        <dbReference type="EMBL" id="SEG17203.1"/>
    </source>
</evidence>
<dbReference type="OrthoDB" id="8913455at2"/>
<protein>
    <submittedName>
        <fullName evidence="1">Uncharacterized protein</fullName>
    </submittedName>
</protein>
<accession>Q2YCZ9</accession>
<proteinExistence type="predicted"/>
<name>Q2YCZ9_NITMU</name>
<keyword evidence="3" id="KW-1185">Reference proteome</keyword>
<dbReference type="KEGG" id="nmu:Nmul_A0063"/>
<dbReference type="Proteomes" id="UP000236751">
    <property type="component" value="Unassembled WGS sequence"/>
</dbReference>
<evidence type="ECO:0000313" key="4">
    <source>
        <dbReference type="Proteomes" id="UP000236751"/>
    </source>
</evidence>